<keyword evidence="3" id="KW-1185">Reference proteome</keyword>
<accession>D5GID9</accession>
<dbReference type="Proteomes" id="UP000006911">
    <property type="component" value="Unassembled WGS sequence"/>
</dbReference>
<evidence type="ECO:0000313" key="2">
    <source>
        <dbReference type="EMBL" id="CAZ84282.1"/>
    </source>
</evidence>
<dbReference type="HOGENOM" id="CLU_1908220_0_0_1"/>
<sequence length="133" mass="14565">MAPSGFQTQSEITNGRSLERSHRPGYGLENNQQLVAVIPQPPGEARVVAQDQGGWWIPAGLWKWILHFINNAPAPHPGRQDGQTETRPTHAEHVGDRRENSGTIEGSYNTTNYSGNAKSFGQNGKVTINGDIH</sequence>
<dbReference type="RefSeq" id="XP_002840091.1">
    <property type="nucleotide sequence ID" value="XM_002840045.1"/>
</dbReference>
<dbReference type="AlphaFoldDB" id="D5GID9"/>
<evidence type="ECO:0000313" key="3">
    <source>
        <dbReference type="Proteomes" id="UP000006911"/>
    </source>
</evidence>
<dbReference type="KEGG" id="tml:GSTUM_00008440001"/>
<feature type="compositionally biased region" description="Polar residues" evidence="1">
    <location>
        <begin position="101"/>
        <end position="126"/>
    </location>
</feature>
<reference evidence="2 3" key="1">
    <citation type="journal article" date="2010" name="Nature">
        <title>Perigord black truffle genome uncovers evolutionary origins and mechanisms of symbiosis.</title>
        <authorList>
            <person name="Martin F."/>
            <person name="Kohler A."/>
            <person name="Murat C."/>
            <person name="Balestrini R."/>
            <person name="Coutinho P.M."/>
            <person name="Jaillon O."/>
            <person name="Montanini B."/>
            <person name="Morin E."/>
            <person name="Noel B."/>
            <person name="Percudani R."/>
            <person name="Porcel B."/>
            <person name="Rubini A."/>
            <person name="Amicucci A."/>
            <person name="Amselem J."/>
            <person name="Anthouard V."/>
            <person name="Arcioni S."/>
            <person name="Artiguenave F."/>
            <person name="Aury J.M."/>
            <person name="Ballario P."/>
            <person name="Bolchi A."/>
            <person name="Brenna A."/>
            <person name="Brun A."/>
            <person name="Buee M."/>
            <person name="Cantarel B."/>
            <person name="Chevalier G."/>
            <person name="Couloux A."/>
            <person name="Da Silva C."/>
            <person name="Denoeud F."/>
            <person name="Duplessis S."/>
            <person name="Ghignone S."/>
            <person name="Hilselberger B."/>
            <person name="Iotti M."/>
            <person name="Marcais B."/>
            <person name="Mello A."/>
            <person name="Miranda M."/>
            <person name="Pacioni G."/>
            <person name="Quesneville H."/>
            <person name="Riccioni C."/>
            <person name="Ruotolo R."/>
            <person name="Splivallo R."/>
            <person name="Stocchi V."/>
            <person name="Tisserant E."/>
            <person name="Viscomi A.R."/>
            <person name="Zambonelli A."/>
            <person name="Zampieri E."/>
            <person name="Henrissat B."/>
            <person name="Lebrun M.H."/>
            <person name="Paolocci F."/>
            <person name="Bonfante P."/>
            <person name="Ottonello S."/>
            <person name="Wincker P."/>
        </authorList>
    </citation>
    <scope>NUCLEOTIDE SEQUENCE [LARGE SCALE GENOMIC DNA]</scope>
    <source>
        <strain evidence="2 3">Mel28</strain>
    </source>
</reference>
<feature type="region of interest" description="Disordered" evidence="1">
    <location>
        <begin position="1"/>
        <end position="28"/>
    </location>
</feature>
<dbReference type="InParanoid" id="D5GID9"/>
<evidence type="ECO:0000256" key="1">
    <source>
        <dbReference type="SAM" id="MobiDB-lite"/>
    </source>
</evidence>
<dbReference type="GeneID" id="9184640"/>
<feature type="compositionally biased region" description="Basic and acidic residues" evidence="1">
    <location>
        <begin position="78"/>
        <end position="100"/>
    </location>
</feature>
<feature type="compositionally biased region" description="Polar residues" evidence="1">
    <location>
        <begin position="1"/>
        <end position="16"/>
    </location>
</feature>
<feature type="region of interest" description="Disordered" evidence="1">
    <location>
        <begin position="72"/>
        <end position="133"/>
    </location>
</feature>
<proteinExistence type="predicted"/>
<name>D5GID9_TUBMM</name>
<gene>
    <name evidence="2" type="ORF">GSTUM_00008440001</name>
</gene>
<protein>
    <submittedName>
        <fullName evidence="2">(Perigord truffle) hypothetical protein</fullName>
    </submittedName>
</protein>
<dbReference type="EMBL" id="FN430326">
    <property type="protein sequence ID" value="CAZ84282.1"/>
    <property type="molecule type" value="Genomic_DNA"/>
</dbReference>
<organism evidence="2 3">
    <name type="scientific">Tuber melanosporum (strain Mel28)</name>
    <name type="common">Perigord black truffle</name>
    <dbReference type="NCBI Taxonomy" id="656061"/>
    <lineage>
        <taxon>Eukaryota</taxon>
        <taxon>Fungi</taxon>
        <taxon>Dikarya</taxon>
        <taxon>Ascomycota</taxon>
        <taxon>Pezizomycotina</taxon>
        <taxon>Pezizomycetes</taxon>
        <taxon>Pezizales</taxon>
        <taxon>Tuberaceae</taxon>
        <taxon>Tuber</taxon>
    </lineage>
</organism>